<comment type="similarity">
    <text evidence="6">Belongs to the NnrD/CARKD family.</text>
</comment>
<evidence type="ECO:0000256" key="4">
    <source>
        <dbReference type="ARBA" id="ARBA00023027"/>
    </source>
</evidence>
<comment type="catalytic activity">
    <reaction evidence="6">
        <text>(6S)-NADPHX + ADP = AMP + phosphate + NADPH + H(+)</text>
        <dbReference type="Rhea" id="RHEA:32235"/>
        <dbReference type="ChEBI" id="CHEBI:15378"/>
        <dbReference type="ChEBI" id="CHEBI:43474"/>
        <dbReference type="ChEBI" id="CHEBI:57783"/>
        <dbReference type="ChEBI" id="CHEBI:64076"/>
        <dbReference type="ChEBI" id="CHEBI:456215"/>
        <dbReference type="ChEBI" id="CHEBI:456216"/>
        <dbReference type="EC" id="4.2.1.136"/>
    </reaction>
</comment>
<evidence type="ECO:0000256" key="3">
    <source>
        <dbReference type="ARBA" id="ARBA00022857"/>
    </source>
</evidence>
<keyword evidence="3 6" id="KW-0521">NADP</keyword>
<dbReference type="Pfam" id="PF01256">
    <property type="entry name" value="Carb_kinase"/>
    <property type="match status" value="1"/>
</dbReference>
<evidence type="ECO:0000313" key="8">
    <source>
        <dbReference type="EMBL" id="MFD2908574.1"/>
    </source>
</evidence>
<dbReference type="PROSITE" id="PS51383">
    <property type="entry name" value="YJEF_C_3"/>
    <property type="match status" value="1"/>
</dbReference>
<reference evidence="9" key="1">
    <citation type="journal article" date="2019" name="Int. J. Syst. Evol. Microbiol.">
        <title>The Global Catalogue of Microorganisms (GCM) 10K type strain sequencing project: providing services to taxonomists for standard genome sequencing and annotation.</title>
        <authorList>
            <consortium name="The Broad Institute Genomics Platform"/>
            <consortium name="The Broad Institute Genome Sequencing Center for Infectious Disease"/>
            <person name="Wu L."/>
            <person name="Ma J."/>
        </authorList>
    </citation>
    <scope>NUCLEOTIDE SEQUENCE [LARGE SCALE GENOMIC DNA]</scope>
    <source>
        <strain evidence="9">KCTC 52644</strain>
    </source>
</reference>
<sequence>MEKLEIDNISKLLKIRNPNSHKGDFGHALLIAGSQQKMGAAIISAKACLRSGAGLLTVAIPKEERNALFSTIPEAMLHFREEPIEFSKYNCLAIGPGLAQDEVANKLLQSVLSAVKYPIILDADAINMLASNKDLILQLPINSILTPHPKEFDRLFGNHSSTEERIKTAIQKAKEYNCIIVLKGHETLITDGKQSFKNTTGNSGLAKGGSGDALTGIILAFLAQGYEPINASKLAVFLHGLSADLTLENQSEESMLITDVIGNLGKAFKKIQSKIK</sequence>
<organism evidence="8 9">
    <name type="scientific">Flavobacterium ardleyense</name>
    <dbReference type="NCBI Taxonomy" id="2038737"/>
    <lineage>
        <taxon>Bacteria</taxon>
        <taxon>Pseudomonadati</taxon>
        <taxon>Bacteroidota</taxon>
        <taxon>Flavobacteriia</taxon>
        <taxon>Flavobacteriales</taxon>
        <taxon>Flavobacteriaceae</taxon>
        <taxon>Flavobacterium</taxon>
    </lineage>
</organism>
<dbReference type="PANTHER" id="PTHR12592:SF0">
    <property type="entry name" value="ATP-DEPENDENT (S)-NAD(P)H-HYDRATE DEHYDRATASE"/>
    <property type="match status" value="1"/>
</dbReference>
<accession>A0ABW5Z700</accession>
<dbReference type="CDD" id="cd01171">
    <property type="entry name" value="YXKO-related"/>
    <property type="match status" value="1"/>
</dbReference>
<dbReference type="InterPro" id="IPR000631">
    <property type="entry name" value="CARKD"/>
</dbReference>
<evidence type="ECO:0000256" key="1">
    <source>
        <dbReference type="ARBA" id="ARBA00022741"/>
    </source>
</evidence>
<gene>
    <name evidence="6" type="primary">nnrD</name>
    <name evidence="8" type="ORF">ACFSX9_07475</name>
</gene>
<feature type="binding site" evidence="6">
    <location>
        <position position="40"/>
    </location>
    <ligand>
        <name>(6S)-NADPHX</name>
        <dbReference type="ChEBI" id="CHEBI:64076"/>
    </ligand>
</feature>
<comment type="catalytic activity">
    <reaction evidence="6">
        <text>(6S)-NADHX + ADP = AMP + phosphate + NADH + H(+)</text>
        <dbReference type="Rhea" id="RHEA:32223"/>
        <dbReference type="ChEBI" id="CHEBI:15378"/>
        <dbReference type="ChEBI" id="CHEBI:43474"/>
        <dbReference type="ChEBI" id="CHEBI:57945"/>
        <dbReference type="ChEBI" id="CHEBI:64074"/>
        <dbReference type="ChEBI" id="CHEBI:456215"/>
        <dbReference type="ChEBI" id="CHEBI:456216"/>
        <dbReference type="EC" id="4.2.1.136"/>
    </reaction>
</comment>
<dbReference type="EC" id="4.2.1.136" evidence="6"/>
<keyword evidence="1 6" id="KW-0547">Nucleotide-binding</keyword>
<dbReference type="PANTHER" id="PTHR12592">
    <property type="entry name" value="ATP-DEPENDENT (S)-NAD(P)H-HYDRATE DEHYDRATASE FAMILY MEMBER"/>
    <property type="match status" value="1"/>
</dbReference>
<feature type="domain" description="YjeF C-terminal" evidence="7">
    <location>
        <begin position="5"/>
        <end position="271"/>
    </location>
</feature>
<evidence type="ECO:0000256" key="5">
    <source>
        <dbReference type="ARBA" id="ARBA00023239"/>
    </source>
</evidence>
<feature type="binding site" evidence="6">
    <location>
        <position position="212"/>
    </location>
    <ligand>
        <name>(6S)-NADPHX</name>
        <dbReference type="ChEBI" id="CHEBI:64076"/>
    </ligand>
</feature>
<dbReference type="EMBL" id="JBHUOL010000012">
    <property type="protein sequence ID" value="MFD2908574.1"/>
    <property type="molecule type" value="Genomic_DNA"/>
</dbReference>
<dbReference type="SUPFAM" id="SSF53613">
    <property type="entry name" value="Ribokinase-like"/>
    <property type="match status" value="1"/>
</dbReference>
<dbReference type="Gene3D" id="3.40.1190.20">
    <property type="match status" value="1"/>
</dbReference>
<keyword evidence="4 6" id="KW-0520">NAD</keyword>
<dbReference type="NCBIfam" id="TIGR00196">
    <property type="entry name" value="yjeF_cterm"/>
    <property type="match status" value="1"/>
</dbReference>
<comment type="function">
    <text evidence="6">Catalyzes the dehydration of the S-form of NAD(P)HX at the expense of ADP, which is converted to AMP. Together with NAD(P)HX epimerase, which catalyzes the epimerization of the S- and R-forms, the enzyme allows the repair of both epimers of NAD(P)HX, a damaged form of NAD(P)H that is a result of enzymatic or heat-dependent hydration.</text>
</comment>
<dbReference type="HAMAP" id="MF_01965">
    <property type="entry name" value="NADHX_dehydratase"/>
    <property type="match status" value="1"/>
</dbReference>
<keyword evidence="5 6" id="KW-0456">Lyase</keyword>
<protein>
    <recommendedName>
        <fullName evidence="6">ADP-dependent (S)-NAD(P)H-hydrate dehydratase</fullName>
        <ecNumber evidence="6">4.2.1.136</ecNumber>
    </recommendedName>
    <alternativeName>
        <fullName evidence="6">ADP-dependent NAD(P)HX dehydratase</fullName>
    </alternativeName>
</protein>
<evidence type="ECO:0000313" key="9">
    <source>
        <dbReference type="Proteomes" id="UP001597549"/>
    </source>
</evidence>
<feature type="binding site" evidence="6">
    <location>
        <position position="211"/>
    </location>
    <ligand>
        <name>AMP</name>
        <dbReference type="ChEBI" id="CHEBI:456215"/>
    </ligand>
</feature>
<keyword evidence="2 6" id="KW-0067">ATP-binding</keyword>
<dbReference type="RefSeq" id="WP_379806228.1">
    <property type="nucleotide sequence ID" value="NZ_JBHUOL010000012.1"/>
</dbReference>
<comment type="caution">
    <text evidence="8">The sequence shown here is derived from an EMBL/GenBank/DDBJ whole genome shotgun (WGS) entry which is preliminary data.</text>
</comment>
<feature type="binding site" evidence="6">
    <location>
        <position position="97"/>
    </location>
    <ligand>
        <name>(6S)-NADPHX</name>
        <dbReference type="ChEBI" id="CHEBI:64076"/>
    </ligand>
</feature>
<feature type="binding site" evidence="6">
    <location>
        <position position="148"/>
    </location>
    <ligand>
        <name>(6S)-NADPHX</name>
        <dbReference type="ChEBI" id="CHEBI:64076"/>
    </ligand>
</feature>
<evidence type="ECO:0000259" key="7">
    <source>
        <dbReference type="PROSITE" id="PS51383"/>
    </source>
</evidence>
<comment type="subunit">
    <text evidence="6">Homotetramer.</text>
</comment>
<evidence type="ECO:0000256" key="2">
    <source>
        <dbReference type="ARBA" id="ARBA00022840"/>
    </source>
</evidence>
<dbReference type="InterPro" id="IPR029056">
    <property type="entry name" value="Ribokinase-like"/>
</dbReference>
<keyword evidence="9" id="KW-1185">Reference proteome</keyword>
<comment type="cofactor">
    <cofactor evidence="6">
        <name>Mg(2+)</name>
        <dbReference type="ChEBI" id="CHEBI:18420"/>
    </cofactor>
</comment>
<dbReference type="Proteomes" id="UP001597549">
    <property type="component" value="Unassembled WGS sequence"/>
</dbReference>
<feature type="binding site" evidence="6">
    <location>
        <begin position="183"/>
        <end position="187"/>
    </location>
    <ligand>
        <name>AMP</name>
        <dbReference type="ChEBI" id="CHEBI:456215"/>
    </ligand>
</feature>
<evidence type="ECO:0000256" key="6">
    <source>
        <dbReference type="HAMAP-Rule" id="MF_01965"/>
    </source>
</evidence>
<name>A0ABW5Z700_9FLAO</name>
<proteinExistence type="inferred from homology"/>